<accession>W0FSL4</accession>
<feature type="region of interest" description="Disordered" evidence="4">
    <location>
        <begin position="670"/>
        <end position="693"/>
    </location>
</feature>
<comment type="similarity">
    <text evidence="1">Belongs to the bacterial solute-binding protein 5 family.</text>
</comment>
<evidence type="ECO:0000256" key="5">
    <source>
        <dbReference type="SAM" id="SignalP"/>
    </source>
</evidence>
<feature type="compositionally biased region" description="Acidic residues" evidence="4">
    <location>
        <begin position="26"/>
        <end position="40"/>
    </location>
</feature>
<dbReference type="PANTHER" id="PTHR30290">
    <property type="entry name" value="PERIPLASMIC BINDING COMPONENT OF ABC TRANSPORTER"/>
    <property type="match status" value="1"/>
</dbReference>
<evidence type="ECO:0000256" key="3">
    <source>
        <dbReference type="ARBA" id="ARBA00022729"/>
    </source>
</evidence>
<sequence>MRRLIGILLAAVMLFSLCAAIAEETFDPEMTEEPTPEVTEEPEKPEHDYEELVVGNPTPMDGKFFTGMWGNATSDIDVRTLVNSYYLTTWAYDTGVFKANPVTIAGEVTIQEDATGDRTYLFCLCDDLYYSDGNQITAWDYAFSVLFQAAPEIAELGGLPMDLSYLKGYEEYYNGEVPYLAGVRVIDDLMIEFTVKGEYLPYFFELFRMGFLPYPIYEIAPGCKVYDDGEGIYIGNEDPTVTEKIFTVDLLQATVMDPENGYLSHPTVGSGPYVLTSWDGEVCTFEINPYFKYNEFGEKPSIPKLRYTLAKNEDMVELLEADEFQLLNKVVREDVILKGTQLVASGKGYAMQNYPRIGLSFIVFTPDMPALQEQNVRKAIAYCMDKEKMREEYTAGYGMTMDGLIGIGQWMYGMVMGTEDFPVPVPENPTAAEQLEYEQLIQEWEDLSLDGLEHYELNVDKAVRLLEKNGWTLNENGEAFRPGVDEVRCKQIGNELVKMDLTCAYPVTNFMAVSMETLFVPHLQEAGIRLTLIPMTMKELLRSYNDKDVEDIDMFYLGDDFNIEFDPQLFFLAGDPDAPEEDTLAWAHSQMAEWAHKMCETEPTDALGFVKKWITFQEHLSDLLPLIPVYSNVYFDFYTGDLMNYDIIKYITWGDAIVPASYYDAFAYKGEEEEPEDEEELLDDEDDDLDWDD</sequence>
<evidence type="ECO:0000256" key="4">
    <source>
        <dbReference type="SAM" id="MobiDB-lite"/>
    </source>
</evidence>
<evidence type="ECO:0000256" key="1">
    <source>
        <dbReference type="ARBA" id="ARBA00005695"/>
    </source>
</evidence>
<protein>
    <submittedName>
        <fullName evidence="7">Bacterial extracellular solute-binding proteins, family 5 Middle</fullName>
    </submittedName>
</protein>
<keyword evidence="2" id="KW-0813">Transport</keyword>
<dbReference type="Gene3D" id="3.10.105.10">
    <property type="entry name" value="Dipeptide-binding Protein, Domain 3"/>
    <property type="match status" value="1"/>
</dbReference>
<name>W0FSL4_9BACT</name>
<dbReference type="Gene3D" id="3.40.190.10">
    <property type="entry name" value="Periplasmic binding protein-like II"/>
    <property type="match status" value="1"/>
</dbReference>
<keyword evidence="3 5" id="KW-0732">Signal</keyword>
<evidence type="ECO:0000259" key="6">
    <source>
        <dbReference type="Pfam" id="PF00496"/>
    </source>
</evidence>
<feature type="region of interest" description="Disordered" evidence="4">
    <location>
        <begin position="26"/>
        <end position="47"/>
    </location>
</feature>
<evidence type="ECO:0000256" key="2">
    <source>
        <dbReference type="ARBA" id="ARBA00022448"/>
    </source>
</evidence>
<feature type="compositionally biased region" description="Acidic residues" evidence="4">
    <location>
        <begin position="671"/>
        <end position="693"/>
    </location>
</feature>
<proteinExistence type="inferred from homology"/>
<dbReference type="PANTHER" id="PTHR30290:SF9">
    <property type="entry name" value="OLIGOPEPTIDE-BINDING PROTEIN APPA"/>
    <property type="match status" value="1"/>
</dbReference>
<reference evidence="7" key="1">
    <citation type="journal article" date="2013" name="PLoS ONE">
        <title>Metagenomic insights into the carbohydrate-active enzymes carried by the microorganisms adhering to solid digesta in the rumen of cows.</title>
        <authorList>
            <person name="Wang L."/>
            <person name="Hatem A."/>
            <person name="Catalyurek U.V."/>
            <person name="Morrison M."/>
            <person name="Yu Z."/>
        </authorList>
    </citation>
    <scope>NUCLEOTIDE SEQUENCE</scope>
</reference>
<dbReference type="InterPro" id="IPR039424">
    <property type="entry name" value="SBP_5"/>
</dbReference>
<feature type="chain" id="PRO_5004788820" evidence="5">
    <location>
        <begin position="23"/>
        <end position="693"/>
    </location>
</feature>
<feature type="signal peptide" evidence="5">
    <location>
        <begin position="1"/>
        <end position="22"/>
    </location>
</feature>
<dbReference type="AlphaFoldDB" id="W0FSL4"/>
<dbReference type="InterPro" id="IPR000914">
    <property type="entry name" value="SBP_5_dom"/>
</dbReference>
<dbReference type="SUPFAM" id="SSF53850">
    <property type="entry name" value="Periplasmic binding protein-like II"/>
    <property type="match status" value="1"/>
</dbReference>
<evidence type="ECO:0000313" key="7">
    <source>
        <dbReference type="EMBL" id="AHF26085.1"/>
    </source>
</evidence>
<organism evidence="7">
    <name type="scientific">uncultured bacterium Contigcl_1764b</name>
    <dbReference type="NCBI Taxonomy" id="1393658"/>
    <lineage>
        <taxon>Bacteria</taxon>
        <taxon>environmental samples</taxon>
    </lineage>
</organism>
<dbReference type="Pfam" id="PF00496">
    <property type="entry name" value="SBP_bac_5"/>
    <property type="match status" value="1"/>
</dbReference>
<dbReference type="EMBL" id="KC246866">
    <property type="protein sequence ID" value="AHF26085.1"/>
    <property type="molecule type" value="Genomic_DNA"/>
</dbReference>
<feature type="domain" description="Solute-binding protein family 5" evidence="6">
    <location>
        <begin position="115"/>
        <end position="558"/>
    </location>
</feature>
<dbReference type="GO" id="GO:0015833">
    <property type="term" value="P:peptide transport"/>
    <property type="evidence" value="ECO:0007669"/>
    <property type="project" value="TreeGrafter"/>
</dbReference>
<dbReference type="GO" id="GO:1904680">
    <property type="term" value="F:peptide transmembrane transporter activity"/>
    <property type="evidence" value="ECO:0007669"/>
    <property type="project" value="TreeGrafter"/>
</dbReference>